<name>A0ABY2BA70_9ACTN</name>
<sequence length="263" mass="28853">MLLLRQGERVNREHQTPIGVLHHLVVRWGDAETATARRALKRWFNGVAFVDVQAQTFADFWRANNKTAIAGNGPLWVVLGDSTAQGVGASSPLNGYVGQVMSALAARSSRPWRVLNLSRSGAQTWQAIDQQLPVLEELGQKPDLVTCGIGSNDIFATAPKRLRSTLRQLIDRLPRSSVMLDLPLPDGLWTVGSLCSPYVASINRTIHSAAASRGFPVAELSRHFARPWRGQFAPDLFHPNDLGYHHQARAVLAALPPAILQPQ</sequence>
<protein>
    <submittedName>
        <fullName evidence="2">Lysophospholipase L1-like esterase</fullName>
    </submittedName>
</protein>
<comment type="caution">
    <text evidence="2">The sequence shown here is derived from an EMBL/GenBank/DDBJ whole genome shotgun (WGS) entry which is preliminary data.</text>
</comment>
<reference evidence="2 3" key="1">
    <citation type="journal article" date="2015" name="Stand. Genomic Sci.">
        <title>Genomic Encyclopedia of Bacterial and Archaeal Type Strains, Phase III: the genomes of soil and plant-associated and newly described type strains.</title>
        <authorList>
            <person name="Whitman W.B."/>
            <person name="Woyke T."/>
            <person name="Klenk H.P."/>
            <person name="Zhou Y."/>
            <person name="Lilburn T.G."/>
            <person name="Beck B.J."/>
            <person name="De Vos P."/>
            <person name="Vandamme P."/>
            <person name="Eisen J.A."/>
            <person name="Garrity G."/>
            <person name="Hugenholtz P."/>
            <person name="Kyrpides N.C."/>
        </authorList>
    </citation>
    <scope>NUCLEOTIDE SEQUENCE [LARGE SCALE GENOMIC DNA]</scope>
    <source>
        <strain evidence="2 3">VKM Ac-2538</strain>
    </source>
</reference>
<dbReference type="Proteomes" id="UP000295818">
    <property type="component" value="Unassembled WGS sequence"/>
</dbReference>
<dbReference type="Gene3D" id="3.40.50.1110">
    <property type="entry name" value="SGNH hydrolase"/>
    <property type="match status" value="1"/>
</dbReference>
<dbReference type="EMBL" id="SLWM01000025">
    <property type="protein sequence ID" value="TCO12646.1"/>
    <property type="molecule type" value="Genomic_DNA"/>
</dbReference>
<dbReference type="CDD" id="cd00229">
    <property type="entry name" value="SGNH_hydrolase"/>
    <property type="match status" value="1"/>
</dbReference>
<dbReference type="Pfam" id="PF13472">
    <property type="entry name" value="Lipase_GDSL_2"/>
    <property type="match status" value="1"/>
</dbReference>
<keyword evidence="3" id="KW-1185">Reference proteome</keyword>
<dbReference type="PANTHER" id="PTHR30383">
    <property type="entry name" value="THIOESTERASE 1/PROTEASE 1/LYSOPHOSPHOLIPASE L1"/>
    <property type="match status" value="1"/>
</dbReference>
<dbReference type="PANTHER" id="PTHR30383:SF5">
    <property type="entry name" value="SGNH HYDROLASE-TYPE ESTERASE DOMAIN-CONTAINING PROTEIN"/>
    <property type="match status" value="1"/>
</dbReference>
<dbReference type="SUPFAM" id="SSF52266">
    <property type="entry name" value="SGNH hydrolase"/>
    <property type="match status" value="1"/>
</dbReference>
<gene>
    <name evidence="2" type="ORF">EV644_12558</name>
</gene>
<accession>A0ABY2BA70</accession>
<dbReference type="InterPro" id="IPR013830">
    <property type="entry name" value="SGNH_hydro"/>
</dbReference>
<evidence type="ECO:0000313" key="2">
    <source>
        <dbReference type="EMBL" id="TCO12646.1"/>
    </source>
</evidence>
<proteinExistence type="predicted"/>
<dbReference type="RefSeq" id="WP_132195281.1">
    <property type="nucleotide sequence ID" value="NZ_SLWM01000025.1"/>
</dbReference>
<evidence type="ECO:0000259" key="1">
    <source>
        <dbReference type="Pfam" id="PF13472"/>
    </source>
</evidence>
<organism evidence="2 3">
    <name type="scientific">Kribbella orskensis</name>
    <dbReference type="NCBI Taxonomy" id="2512216"/>
    <lineage>
        <taxon>Bacteria</taxon>
        <taxon>Bacillati</taxon>
        <taxon>Actinomycetota</taxon>
        <taxon>Actinomycetes</taxon>
        <taxon>Propionibacteriales</taxon>
        <taxon>Kribbellaceae</taxon>
        <taxon>Kribbella</taxon>
    </lineage>
</organism>
<evidence type="ECO:0000313" key="3">
    <source>
        <dbReference type="Proteomes" id="UP000295818"/>
    </source>
</evidence>
<dbReference type="InterPro" id="IPR051532">
    <property type="entry name" value="Ester_Hydrolysis_Enzymes"/>
</dbReference>
<feature type="domain" description="SGNH hydrolase-type esterase" evidence="1">
    <location>
        <begin position="78"/>
        <end position="245"/>
    </location>
</feature>
<dbReference type="InterPro" id="IPR036514">
    <property type="entry name" value="SGNH_hydro_sf"/>
</dbReference>